<proteinExistence type="predicted"/>
<feature type="region of interest" description="Disordered" evidence="1">
    <location>
        <begin position="1"/>
        <end position="20"/>
    </location>
</feature>
<dbReference type="Proteomes" id="UP000607653">
    <property type="component" value="Unassembled WGS sequence"/>
</dbReference>
<dbReference type="AlphaFoldDB" id="A0A822ZMJ1"/>
<reference evidence="2 3" key="1">
    <citation type="journal article" date="2020" name="Mol. Biol. Evol.">
        <title>Distinct Expression and Methylation Patterns for Genes with Different Fates following a Single Whole-Genome Duplication in Flowering Plants.</title>
        <authorList>
            <person name="Shi T."/>
            <person name="Rahmani R.S."/>
            <person name="Gugger P.F."/>
            <person name="Wang M."/>
            <person name="Li H."/>
            <person name="Zhang Y."/>
            <person name="Li Z."/>
            <person name="Wang Q."/>
            <person name="Van de Peer Y."/>
            <person name="Marchal K."/>
            <person name="Chen J."/>
        </authorList>
    </citation>
    <scope>NUCLEOTIDE SEQUENCE [LARGE SCALE GENOMIC DNA]</scope>
    <source>
        <tissue evidence="2">Leaf</tissue>
    </source>
</reference>
<organism evidence="2 3">
    <name type="scientific">Nelumbo nucifera</name>
    <name type="common">Sacred lotus</name>
    <dbReference type="NCBI Taxonomy" id="4432"/>
    <lineage>
        <taxon>Eukaryota</taxon>
        <taxon>Viridiplantae</taxon>
        <taxon>Streptophyta</taxon>
        <taxon>Embryophyta</taxon>
        <taxon>Tracheophyta</taxon>
        <taxon>Spermatophyta</taxon>
        <taxon>Magnoliopsida</taxon>
        <taxon>Proteales</taxon>
        <taxon>Nelumbonaceae</taxon>
        <taxon>Nelumbo</taxon>
    </lineage>
</organism>
<dbReference type="EMBL" id="DUZY01000008">
    <property type="protein sequence ID" value="DAD47244.1"/>
    <property type="molecule type" value="Genomic_DNA"/>
</dbReference>
<sequence length="152" mass="17253">MPKSSRGATAPLLPRPQKNGERELRQFVANQSSVTEMTTAAATSSSDSSYRLRPIILPLPRGGFEREAAANLPFVSFYLSFQPNHPSLLWSSFPLSVKNRAYSYRRKHRFLLDSVKTPPFQRHVSVLRSFLVVSFRFWHSHNSCSMTAEPTP</sequence>
<evidence type="ECO:0000313" key="3">
    <source>
        <dbReference type="Proteomes" id="UP000607653"/>
    </source>
</evidence>
<accession>A0A822ZMJ1</accession>
<keyword evidence="3" id="KW-1185">Reference proteome</keyword>
<gene>
    <name evidence="2" type="ORF">HUJ06_017181</name>
</gene>
<name>A0A822ZMJ1_NELNU</name>
<comment type="caution">
    <text evidence="2">The sequence shown here is derived from an EMBL/GenBank/DDBJ whole genome shotgun (WGS) entry which is preliminary data.</text>
</comment>
<protein>
    <submittedName>
        <fullName evidence="2">Uncharacterized protein</fullName>
    </submittedName>
</protein>
<evidence type="ECO:0000313" key="2">
    <source>
        <dbReference type="EMBL" id="DAD47244.1"/>
    </source>
</evidence>
<evidence type="ECO:0000256" key="1">
    <source>
        <dbReference type="SAM" id="MobiDB-lite"/>
    </source>
</evidence>